<organism evidence="2 3">
    <name type="scientific">Rhizobium rhizogenes</name>
    <name type="common">Agrobacterium rhizogenes</name>
    <dbReference type="NCBI Taxonomy" id="359"/>
    <lineage>
        <taxon>Bacteria</taxon>
        <taxon>Pseudomonadati</taxon>
        <taxon>Pseudomonadota</taxon>
        <taxon>Alphaproteobacteria</taxon>
        <taxon>Hyphomicrobiales</taxon>
        <taxon>Rhizobiaceae</taxon>
        <taxon>Rhizobium/Agrobacterium group</taxon>
        <taxon>Rhizobium</taxon>
    </lineage>
</organism>
<dbReference type="Gene3D" id="2.60.40.1240">
    <property type="match status" value="1"/>
</dbReference>
<dbReference type="InterPro" id="IPR029050">
    <property type="entry name" value="Immunoprotect_excell_Ig-like"/>
</dbReference>
<name>A0AA92H9M1_RHIRH</name>
<dbReference type="Proteomes" id="UP000244335">
    <property type="component" value="Unassembled WGS sequence"/>
</dbReference>
<evidence type="ECO:0000256" key="1">
    <source>
        <dbReference type="ARBA" id="ARBA00022729"/>
    </source>
</evidence>
<accession>A0AA92H9M1</accession>
<dbReference type="RefSeq" id="WP_111847394.1">
    <property type="nucleotide sequence ID" value="NZ_QDFR01000002.1"/>
</dbReference>
<evidence type="ECO:0008006" key="4">
    <source>
        <dbReference type="Google" id="ProtNLM"/>
    </source>
</evidence>
<gene>
    <name evidence="2" type="ORF">DC430_07410</name>
</gene>
<reference evidence="2 3" key="1">
    <citation type="submission" date="2018-04" db="EMBL/GenBank/DDBJ databases">
        <authorList>
            <person name="Hagen T."/>
        </authorList>
    </citation>
    <scope>NUCLEOTIDE SEQUENCE [LARGE SCALE GENOMIC DNA]</scope>
    <source>
        <strain evidence="2 3">TPD7009</strain>
    </source>
</reference>
<protein>
    <recommendedName>
        <fullName evidence="4">DUF4352 domain-containing protein</fullName>
    </recommendedName>
</protein>
<proteinExistence type="predicted"/>
<evidence type="ECO:0000313" key="3">
    <source>
        <dbReference type="Proteomes" id="UP000244335"/>
    </source>
</evidence>
<keyword evidence="1" id="KW-0732">Signal</keyword>
<sequence length="187" mass="19770">MIRAVVYAALVALSVVALIALKETTPSYAMLTGPIVTRGHAGETVSGRAFSGKVSQVRKAKVLSYESFGRKVERSTSGVWLVVTVDAAASTETLPLQAATIVGASGRSYRQSTRVDSVPGALSTKTIQPGLPTSGIFVFELPEAETSRMSLLLARQYSPQLSDQLDISIDADELVSQAVLEIGNDGR</sequence>
<evidence type="ECO:0000313" key="2">
    <source>
        <dbReference type="EMBL" id="PVE55051.1"/>
    </source>
</evidence>
<dbReference type="EMBL" id="QDFR01000002">
    <property type="protein sequence ID" value="PVE55051.1"/>
    <property type="molecule type" value="Genomic_DNA"/>
</dbReference>
<comment type="caution">
    <text evidence="2">The sequence shown here is derived from an EMBL/GenBank/DDBJ whole genome shotgun (WGS) entry which is preliminary data.</text>
</comment>
<dbReference type="AlphaFoldDB" id="A0AA92H9M1"/>